<dbReference type="SUPFAM" id="SSF46689">
    <property type="entry name" value="Homeodomain-like"/>
    <property type="match status" value="1"/>
</dbReference>
<dbReference type="Proteomes" id="UP000306855">
    <property type="component" value="Unassembled WGS sequence"/>
</dbReference>
<dbReference type="OrthoDB" id="2303790at2"/>
<evidence type="ECO:0000313" key="2">
    <source>
        <dbReference type="Proteomes" id="UP000306855"/>
    </source>
</evidence>
<comment type="caution">
    <text evidence="1">The sequence shown here is derived from an EMBL/GenBank/DDBJ whole genome shotgun (WGS) entry which is preliminary data.</text>
</comment>
<name>A0A4Y9HS23_9LACO</name>
<gene>
    <name evidence="1" type="ORF">E5340_04630</name>
</gene>
<protein>
    <submittedName>
        <fullName evidence="1">Uncharacterized protein</fullName>
    </submittedName>
</protein>
<dbReference type="InterPro" id="IPR009057">
    <property type="entry name" value="Homeodomain-like_sf"/>
</dbReference>
<evidence type="ECO:0000313" key="1">
    <source>
        <dbReference type="EMBL" id="TGY55844.1"/>
    </source>
</evidence>
<dbReference type="AlphaFoldDB" id="A0A4Y9HS23"/>
<sequence>MLGDATIIKGIMTMGKYNDVYQLFHDMFGDKIVDKIYDNFSGSSIYFPSKLYSKEYVLSKIQENMDHLTIRELARLTGYSERSIRRMINEIKDR</sequence>
<dbReference type="EMBL" id="SRYK01000016">
    <property type="protein sequence ID" value="TGY55844.1"/>
    <property type="molecule type" value="Genomic_DNA"/>
</dbReference>
<organism evidence="1 2">
    <name type="scientific">Ligilactobacillus murinus</name>
    <dbReference type="NCBI Taxonomy" id="1622"/>
    <lineage>
        <taxon>Bacteria</taxon>
        <taxon>Bacillati</taxon>
        <taxon>Bacillota</taxon>
        <taxon>Bacilli</taxon>
        <taxon>Lactobacillales</taxon>
        <taxon>Lactobacillaceae</taxon>
        <taxon>Ligilactobacillus</taxon>
    </lineage>
</organism>
<reference evidence="1 2" key="1">
    <citation type="submission" date="2019-04" db="EMBL/GenBank/DDBJ databases">
        <title>Microbes associate with the intestines of laboratory mice.</title>
        <authorList>
            <person name="Navarre W."/>
            <person name="Wong E."/>
            <person name="Huang K."/>
            <person name="Tropini C."/>
            <person name="Ng K."/>
            <person name="Yu B."/>
        </authorList>
    </citation>
    <scope>NUCLEOTIDE SEQUENCE [LARGE SCALE GENOMIC DNA]</scope>
    <source>
        <strain evidence="1 2">NM26_J9</strain>
    </source>
</reference>
<proteinExistence type="predicted"/>
<accession>A0A4Y9HS23</accession>